<dbReference type="Proteomes" id="UP000499080">
    <property type="component" value="Unassembled WGS sequence"/>
</dbReference>
<proteinExistence type="predicted"/>
<evidence type="ECO:0000313" key="1">
    <source>
        <dbReference type="EMBL" id="GBN68650.1"/>
    </source>
</evidence>
<sequence length="114" mass="12782">MTSAAEHCSLALGRSHYERRMDYPQHTSVTIGKMGIVYSYCKAKKIKSQSPGMYCKKGKLKLCQIESPPDELLSYTLGDTSESKHFLNNIRRYNSSFQMTSFGAASIVEQSGFP</sequence>
<organism evidence="1 2">
    <name type="scientific">Araneus ventricosus</name>
    <name type="common">Orbweaver spider</name>
    <name type="synonym">Epeira ventricosa</name>
    <dbReference type="NCBI Taxonomy" id="182803"/>
    <lineage>
        <taxon>Eukaryota</taxon>
        <taxon>Metazoa</taxon>
        <taxon>Ecdysozoa</taxon>
        <taxon>Arthropoda</taxon>
        <taxon>Chelicerata</taxon>
        <taxon>Arachnida</taxon>
        <taxon>Araneae</taxon>
        <taxon>Araneomorphae</taxon>
        <taxon>Entelegynae</taxon>
        <taxon>Araneoidea</taxon>
        <taxon>Araneidae</taxon>
        <taxon>Araneus</taxon>
    </lineage>
</organism>
<reference evidence="1 2" key="1">
    <citation type="journal article" date="2019" name="Sci. Rep.">
        <title>Orb-weaving spider Araneus ventricosus genome elucidates the spidroin gene catalogue.</title>
        <authorList>
            <person name="Kono N."/>
            <person name="Nakamura H."/>
            <person name="Ohtoshi R."/>
            <person name="Moran D.A.P."/>
            <person name="Shinohara A."/>
            <person name="Yoshida Y."/>
            <person name="Fujiwara M."/>
            <person name="Mori M."/>
            <person name="Tomita M."/>
            <person name="Arakawa K."/>
        </authorList>
    </citation>
    <scope>NUCLEOTIDE SEQUENCE [LARGE SCALE GENOMIC DNA]</scope>
</reference>
<dbReference type="EMBL" id="BGPR01015282">
    <property type="protein sequence ID" value="GBN68650.1"/>
    <property type="molecule type" value="Genomic_DNA"/>
</dbReference>
<dbReference type="AlphaFoldDB" id="A0A4Y2QZM2"/>
<protein>
    <submittedName>
        <fullName evidence="1">Uncharacterized protein</fullName>
    </submittedName>
</protein>
<comment type="caution">
    <text evidence="1">The sequence shown here is derived from an EMBL/GenBank/DDBJ whole genome shotgun (WGS) entry which is preliminary data.</text>
</comment>
<evidence type="ECO:0000313" key="2">
    <source>
        <dbReference type="Proteomes" id="UP000499080"/>
    </source>
</evidence>
<accession>A0A4Y2QZM2</accession>
<keyword evidence="2" id="KW-1185">Reference proteome</keyword>
<gene>
    <name evidence="1" type="ORF">AVEN_251380_1</name>
</gene>
<name>A0A4Y2QZM2_ARAVE</name>
<dbReference type="OrthoDB" id="8040188at2759"/>